<organism evidence="1 2">
    <name type="scientific">Pleuronectes platessa</name>
    <name type="common">European plaice</name>
    <dbReference type="NCBI Taxonomy" id="8262"/>
    <lineage>
        <taxon>Eukaryota</taxon>
        <taxon>Metazoa</taxon>
        <taxon>Chordata</taxon>
        <taxon>Craniata</taxon>
        <taxon>Vertebrata</taxon>
        <taxon>Euteleostomi</taxon>
        <taxon>Actinopterygii</taxon>
        <taxon>Neopterygii</taxon>
        <taxon>Teleostei</taxon>
        <taxon>Neoteleostei</taxon>
        <taxon>Acanthomorphata</taxon>
        <taxon>Carangaria</taxon>
        <taxon>Pleuronectiformes</taxon>
        <taxon>Pleuronectoidei</taxon>
        <taxon>Pleuronectidae</taxon>
        <taxon>Pleuronectes</taxon>
    </lineage>
</organism>
<protein>
    <submittedName>
        <fullName evidence="1">Uncharacterized protein</fullName>
    </submittedName>
</protein>
<reference evidence="1" key="1">
    <citation type="submission" date="2020-03" db="EMBL/GenBank/DDBJ databases">
        <authorList>
            <person name="Weist P."/>
        </authorList>
    </citation>
    <scope>NUCLEOTIDE SEQUENCE</scope>
</reference>
<proteinExistence type="predicted"/>
<keyword evidence="2" id="KW-1185">Reference proteome</keyword>
<accession>A0A9N7YGW1</accession>
<dbReference type="Proteomes" id="UP001153269">
    <property type="component" value="Unassembled WGS sequence"/>
</dbReference>
<name>A0A9N7YGW1_PLEPL</name>
<evidence type="ECO:0000313" key="1">
    <source>
        <dbReference type="EMBL" id="CAB1426212.1"/>
    </source>
</evidence>
<sequence>MPSSAESSPQQAQCIALCQSPRLGVPAAATAMPPTNDLQEALCARDTIWPSGSCGSLPLPSPPIPSSLLTVEVTASHALCNEWFAVLPILMQMHVVIHRVRAAGHGGRTGHEQSLDGRVEWTLVSVKVRGRAARLDGVLQNERGHKS</sequence>
<evidence type="ECO:0000313" key="2">
    <source>
        <dbReference type="Proteomes" id="UP001153269"/>
    </source>
</evidence>
<comment type="caution">
    <text evidence="1">The sequence shown here is derived from an EMBL/GenBank/DDBJ whole genome shotgun (WGS) entry which is preliminary data.</text>
</comment>
<dbReference type="EMBL" id="CADEAL010000868">
    <property type="protein sequence ID" value="CAB1426212.1"/>
    <property type="molecule type" value="Genomic_DNA"/>
</dbReference>
<dbReference type="AlphaFoldDB" id="A0A9N7YGW1"/>
<gene>
    <name evidence="1" type="ORF">PLEPLA_LOCUS14147</name>
</gene>